<dbReference type="CDD" id="cd18500">
    <property type="entry name" value="BACK_IBtk"/>
    <property type="match status" value="1"/>
</dbReference>
<dbReference type="PRINTS" id="PR00633">
    <property type="entry name" value="RCCNDNSATION"/>
</dbReference>
<dbReference type="SMART" id="SM00225">
    <property type="entry name" value="BTB"/>
    <property type="match status" value="2"/>
</dbReference>
<dbReference type="InterPro" id="IPR011333">
    <property type="entry name" value="SKP1/BTB/POZ_sf"/>
</dbReference>
<dbReference type="SUPFAM" id="SSF48403">
    <property type="entry name" value="Ankyrin repeat"/>
    <property type="match status" value="1"/>
</dbReference>
<dbReference type="Pfam" id="PF12796">
    <property type="entry name" value="Ank_2"/>
    <property type="match status" value="1"/>
</dbReference>
<dbReference type="EMBL" id="JASEJX010000034">
    <property type="protein sequence ID" value="KAK4509996.1"/>
    <property type="molecule type" value="Genomic_DNA"/>
</dbReference>
<reference evidence="7 8" key="1">
    <citation type="submission" date="2022-11" db="EMBL/GenBank/DDBJ databases">
        <title>Mucor velutinosus strain NIH1002 WGS.</title>
        <authorList>
            <person name="Subramanian P."/>
            <person name="Mullikin J.C."/>
            <person name="Segre J.A."/>
            <person name="Zelazny A.M."/>
        </authorList>
    </citation>
    <scope>NUCLEOTIDE SEQUENCE [LARGE SCALE GENOMIC DNA]</scope>
    <source>
        <strain evidence="7 8">NIH1002</strain>
    </source>
</reference>
<feature type="repeat" description="ANK" evidence="2">
    <location>
        <begin position="63"/>
        <end position="96"/>
    </location>
</feature>
<keyword evidence="2" id="KW-0040">ANK repeat</keyword>
<dbReference type="InterPro" id="IPR000408">
    <property type="entry name" value="Reg_chr_condens"/>
</dbReference>
<dbReference type="GeneID" id="89949851"/>
<evidence type="ECO:0000259" key="6">
    <source>
        <dbReference type="PROSITE" id="PS50097"/>
    </source>
</evidence>
<protein>
    <submittedName>
        <fullName evidence="7">Rho GTPase</fullName>
    </submittedName>
</protein>
<accession>A0AAN7D8R8</accession>
<dbReference type="Gene3D" id="1.25.40.20">
    <property type="entry name" value="Ankyrin repeat-containing domain"/>
    <property type="match status" value="1"/>
</dbReference>
<dbReference type="Pfam" id="PF00651">
    <property type="entry name" value="BTB"/>
    <property type="match status" value="1"/>
</dbReference>
<organism evidence="7 8">
    <name type="scientific">Mucor velutinosus</name>
    <dbReference type="NCBI Taxonomy" id="708070"/>
    <lineage>
        <taxon>Eukaryota</taxon>
        <taxon>Fungi</taxon>
        <taxon>Fungi incertae sedis</taxon>
        <taxon>Mucoromycota</taxon>
        <taxon>Mucoromycotina</taxon>
        <taxon>Mucoromycetes</taxon>
        <taxon>Mucorales</taxon>
        <taxon>Mucorineae</taxon>
        <taxon>Mucoraceae</taxon>
        <taxon>Mucor</taxon>
    </lineage>
</organism>
<keyword evidence="8" id="KW-1185">Reference proteome</keyword>
<keyword evidence="1" id="KW-0677">Repeat</keyword>
<keyword evidence="4" id="KW-0175">Coiled coil</keyword>
<evidence type="ECO:0000256" key="4">
    <source>
        <dbReference type="SAM" id="Coils"/>
    </source>
</evidence>
<feature type="repeat" description="RCC1" evidence="3">
    <location>
        <begin position="258"/>
        <end position="308"/>
    </location>
</feature>
<dbReference type="InterPro" id="IPR036770">
    <property type="entry name" value="Ankyrin_rpt-contain_sf"/>
</dbReference>
<dbReference type="InterPro" id="IPR002110">
    <property type="entry name" value="Ankyrin_rpt"/>
</dbReference>
<comment type="caution">
    <text evidence="7">The sequence shown here is derived from an EMBL/GenBank/DDBJ whole genome shotgun (WGS) entry which is preliminary data.</text>
</comment>
<name>A0AAN7D8R8_9FUNG</name>
<feature type="region of interest" description="Disordered" evidence="5">
    <location>
        <begin position="1166"/>
        <end position="1213"/>
    </location>
</feature>
<dbReference type="InterPro" id="IPR051625">
    <property type="entry name" value="Signaling_Regulatory_Domain"/>
</dbReference>
<dbReference type="PANTHER" id="PTHR22872:SF2">
    <property type="entry name" value="INHIBITOR OF BRUTON TYROSINE KINASE"/>
    <property type="match status" value="1"/>
</dbReference>
<dbReference type="PROSITE" id="PS50097">
    <property type="entry name" value="BTB"/>
    <property type="match status" value="2"/>
</dbReference>
<feature type="domain" description="BTB" evidence="6">
    <location>
        <begin position="838"/>
        <end position="907"/>
    </location>
</feature>
<dbReference type="SUPFAM" id="SSF54695">
    <property type="entry name" value="POZ domain"/>
    <property type="match status" value="2"/>
</dbReference>
<dbReference type="InterPro" id="IPR000210">
    <property type="entry name" value="BTB/POZ_dom"/>
</dbReference>
<dbReference type="Gene3D" id="3.30.710.10">
    <property type="entry name" value="Potassium Channel Kv1.1, Chain A"/>
    <property type="match status" value="2"/>
</dbReference>
<evidence type="ECO:0000256" key="3">
    <source>
        <dbReference type="PROSITE-ProRule" id="PRU00235"/>
    </source>
</evidence>
<dbReference type="PROSITE" id="PS50088">
    <property type="entry name" value="ANK_REPEAT"/>
    <property type="match status" value="1"/>
</dbReference>
<evidence type="ECO:0000256" key="1">
    <source>
        <dbReference type="ARBA" id="ARBA00022737"/>
    </source>
</evidence>
<evidence type="ECO:0000313" key="7">
    <source>
        <dbReference type="EMBL" id="KAK4509996.1"/>
    </source>
</evidence>
<feature type="domain" description="BTB" evidence="6">
    <location>
        <begin position="678"/>
        <end position="762"/>
    </location>
</feature>
<feature type="repeat" description="RCC1" evidence="3">
    <location>
        <begin position="309"/>
        <end position="370"/>
    </location>
</feature>
<dbReference type="SUPFAM" id="SSF50985">
    <property type="entry name" value="RCC1/BLIP-II"/>
    <property type="match status" value="1"/>
</dbReference>
<dbReference type="RefSeq" id="XP_064676662.1">
    <property type="nucleotide sequence ID" value="XM_064825444.1"/>
</dbReference>
<dbReference type="InterPro" id="IPR009091">
    <property type="entry name" value="RCC1/BLIP-II"/>
</dbReference>
<dbReference type="Proteomes" id="UP001304243">
    <property type="component" value="Unassembled WGS sequence"/>
</dbReference>
<feature type="repeat" description="RCC1" evidence="3">
    <location>
        <begin position="192"/>
        <end position="255"/>
    </location>
</feature>
<feature type="repeat" description="RCC1" evidence="3">
    <location>
        <begin position="370"/>
        <end position="421"/>
    </location>
</feature>
<dbReference type="PANTHER" id="PTHR22872">
    <property type="entry name" value="BTK-BINDING PROTEIN-RELATED"/>
    <property type="match status" value="1"/>
</dbReference>
<feature type="compositionally biased region" description="Polar residues" evidence="5">
    <location>
        <begin position="1195"/>
        <end position="1209"/>
    </location>
</feature>
<dbReference type="SMART" id="SM00248">
    <property type="entry name" value="ANK"/>
    <property type="match status" value="2"/>
</dbReference>
<gene>
    <name evidence="7" type="primary">RHO5</name>
    <name evidence="7" type="ORF">ATC70_006165</name>
</gene>
<dbReference type="Pfam" id="PF00415">
    <property type="entry name" value="RCC1"/>
    <property type="match status" value="1"/>
</dbReference>
<dbReference type="Pfam" id="PF13540">
    <property type="entry name" value="RCC1_2"/>
    <property type="match status" value="1"/>
</dbReference>
<evidence type="ECO:0000256" key="5">
    <source>
        <dbReference type="SAM" id="MobiDB-lite"/>
    </source>
</evidence>
<sequence length="1369" mass="154058">MVSIFKAIRDNDTQLLNYFIELATNESSSSSTQAVSKQQSQWIQQQLKSSGQKQFDLNKRSSRGKTALHYAVTWNRVEMASSLINCAQVDVNMRDRENGWTALHRCLYLGNLEIARLLLKRQDIDLHIKDWEGLDAFELYNLTIANTFPKERILSKHDRLRQYDDMMDNVENEAHHHTTADAALASGRRGGTDLYTWGHNTNYVLGHPDTENRTKPERVRLQLESQKSAFIMQRPDYLIETVVMSKYHMGILTTENSHNLLLCGFGSGGRLGTGKETDTQFTPIPVPWSERITSVALGRDHTLAVTENGNVISFGNNSYGQLGYETDNHSNSNKDPMQLVPRKIQAQSLKKQPILGAAASRVHSVVYTTTDIFTFGLNQGQLGYHQPDNETCQVSPRKVSMSTEIVQVVANDHCTAILNTSFQVILLLNYTQQKLFFPVNRFPSNMTVHRSEPTFMVKLVASGTEYLGAVSNTGEVFTWTCRSSHSRQSVDAANSRNTKQMQPTVVSAPKRIWTHLNKPHLAAIDASIGQHGEMLVCTVSGHVFRGGHVDRFSQISHLQRCIRVCANASGAFAAIRSEYALPPITHIAASTLEYDLSSSLPQLEIAKEFHTQLCSLMQAMTTECDHQVQKYKVGADVDQDLVLKQQQATRLKYSQLIISAVDQAWHRIDQLSLQDNSLDVLFCVDKRHVYCHSTIVRCRSNMFSQLVKCADRRSPSIMNGMTIKLEKRASDGRVVIYIYQCQLASILLLLDYIYTDTYQHPMKAFFQVPDLCFKDLDSFTDKKAIQASAHQIQRDLVTLANVFQLPKLLSSAQQSFSHAPVPTLTQHLKLMLEKAKGTDVAIVTKNHPHSTYHQVILRQRCPYFKNLLQPGSVWIQKRSTETEDRCIQVNLNHIPKAMMDTIIQYIYVDQDKTILFNSIQQDKEESMVQFLLDFLCEADFLLLGRLKSITEQVLVPFIKLKSATTVLEYADACLADQLKKSCLEFISVNLPVFFASHMLDAVADTLLRDLEAYVRQAQINQAPTVVRGLPEQHVDADTEEDDIEFSSSLHALSRGDGSVVTFDEVFYTYYPEKPSIAKEKSALKTIIDTNELQLKQPSTTAAASRVKRGTKVQLNDLENELNMMEAASSQRRQSSAGWATNTASVASAAAASESHSKPSLREIIETENQPNLASMKSQKSAIPKKISQKERRRLAQQQEVNDTPSSSTKPVWGKVPAVSVKPMSKIMAEVADVPLKESTSSAAPSSSDRKGKKIYIPESLLEHIDQPPTPSVKETRPLYNPVDSLGASFKLTPIRRFNSTSKEDQAFQKKSFQSILKQQELEDNWLKSNKPKKSIALIQKEEQALIGLAQYYVQTLDILSGEWLEIKRL</sequence>
<proteinExistence type="predicted"/>
<dbReference type="Gene3D" id="2.130.10.30">
    <property type="entry name" value="Regulator of chromosome condensation 1/beta-lactamase-inhibitor protein II"/>
    <property type="match status" value="1"/>
</dbReference>
<evidence type="ECO:0000256" key="2">
    <source>
        <dbReference type="PROSITE-ProRule" id="PRU00023"/>
    </source>
</evidence>
<evidence type="ECO:0000313" key="8">
    <source>
        <dbReference type="Proteomes" id="UP001304243"/>
    </source>
</evidence>
<feature type="compositionally biased region" description="Polar residues" evidence="5">
    <location>
        <begin position="1166"/>
        <end position="1180"/>
    </location>
</feature>
<dbReference type="PROSITE" id="PS50012">
    <property type="entry name" value="RCC1_3"/>
    <property type="match status" value="4"/>
</dbReference>
<feature type="coiled-coil region" evidence="4">
    <location>
        <begin position="1107"/>
        <end position="1134"/>
    </location>
</feature>